<evidence type="ECO:0000313" key="8">
    <source>
        <dbReference type="EMBL" id="EYD75080.1"/>
    </source>
</evidence>
<feature type="transmembrane region" description="Helical" evidence="6">
    <location>
        <begin position="146"/>
        <end position="164"/>
    </location>
</feature>
<evidence type="ECO:0000256" key="6">
    <source>
        <dbReference type="SAM" id="Phobius"/>
    </source>
</evidence>
<keyword evidence="5 6" id="KW-0472">Membrane</keyword>
<dbReference type="InterPro" id="IPR050638">
    <property type="entry name" value="AA-Vitamin_Transporters"/>
</dbReference>
<feature type="domain" description="EamA" evidence="7">
    <location>
        <begin position="146"/>
        <end position="277"/>
    </location>
</feature>
<proteinExistence type="inferred from homology"/>
<feature type="transmembrane region" description="Helical" evidence="6">
    <location>
        <begin position="115"/>
        <end position="134"/>
    </location>
</feature>
<dbReference type="Proteomes" id="UP000019666">
    <property type="component" value="Unassembled WGS sequence"/>
</dbReference>
<dbReference type="STRING" id="442562.Rumeso_03408"/>
<dbReference type="PANTHER" id="PTHR32322:SF2">
    <property type="entry name" value="EAMA DOMAIN-CONTAINING PROTEIN"/>
    <property type="match status" value="1"/>
</dbReference>
<evidence type="ECO:0000259" key="7">
    <source>
        <dbReference type="Pfam" id="PF00892"/>
    </source>
</evidence>
<evidence type="ECO:0000256" key="1">
    <source>
        <dbReference type="ARBA" id="ARBA00004141"/>
    </source>
</evidence>
<gene>
    <name evidence="8" type="ORF">Rumeso_03408</name>
</gene>
<evidence type="ECO:0000256" key="4">
    <source>
        <dbReference type="ARBA" id="ARBA00022989"/>
    </source>
</evidence>
<feature type="transmembrane region" description="Helical" evidence="6">
    <location>
        <begin position="30"/>
        <end position="50"/>
    </location>
</feature>
<dbReference type="EMBL" id="AOSK01000094">
    <property type="protein sequence ID" value="EYD75080.1"/>
    <property type="molecule type" value="Genomic_DNA"/>
</dbReference>
<feature type="transmembrane region" description="Helical" evidence="6">
    <location>
        <begin position="260"/>
        <end position="277"/>
    </location>
</feature>
<feature type="transmembrane region" description="Helical" evidence="6">
    <location>
        <begin position="206"/>
        <end position="227"/>
    </location>
</feature>
<dbReference type="InterPro" id="IPR037185">
    <property type="entry name" value="EmrE-like"/>
</dbReference>
<keyword evidence="9" id="KW-1185">Reference proteome</keyword>
<dbReference type="SUPFAM" id="SSF103481">
    <property type="entry name" value="Multidrug resistance efflux transporter EmrE"/>
    <property type="match status" value="2"/>
</dbReference>
<evidence type="ECO:0000256" key="5">
    <source>
        <dbReference type="ARBA" id="ARBA00023136"/>
    </source>
</evidence>
<comment type="subcellular location">
    <subcellularLocation>
        <location evidence="1">Membrane</location>
        <topology evidence="1">Multi-pass membrane protein</topology>
    </subcellularLocation>
</comment>
<dbReference type="PANTHER" id="PTHR32322">
    <property type="entry name" value="INNER MEMBRANE TRANSPORTER"/>
    <property type="match status" value="1"/>
</dbReference>
<feature type="transmembrane region" description="Helical" evidence="6">
    <location>
        <begin position="234"/>
        <end position="254"/>
    </location>
</feature>
<dbReference type="OrthoDB" id="7704317at2"/>
<comment type="similarity">
    <text evidence="2">Belongs to the EamA transporter family.</text>
</comment>
<evidence type="ECO:0000313" key="9">
    <source>
        <dbReference type="Proteomes" id="UP000019666"/>
    </source>
</evidence>
<sequence>MSLLMGTLAALAWGVHDMVVRIVSPRGDIAPLLFTALLAGTALLAPVALLADQGNPLPWPSLALALLAGLAFAAASIGLYRAFAIGPVRLVAPVCGSYPVLSLTIAAHQGRPAALWEWAAILAIVAGLALAASRSEDEPAGPRGQAILWALVGATGFALTFGLAQRAASDGGELTVTVVARLVALGCVGGWMILARIPLAPARAQWRPLVLVGALDATAISLVVAAARFPSPEYAAVTSSVFGLVTILLAWRFLGEAMRATQWLGVLIVFAGIAAIAT</sequence>
<accession>A0A017HLA1</accession>
<protein>
    <submittedName>
        <fullName evidence="8">Putative integral membrane protein</fullName>
    </submittedName>
</protein>
<dbReference type="AlphaFoldDB" id="A0A017HLA1"/>
<dbReference type="Pfam" id="PF00892">
    <property type="entry name" value="EamA"/>
    <property type="match status" value="2"/>
</dbReference>
<dbReference type="RefSeq" id="WP_051521162.1">
    <property type="nucleotide sequence ID" value="NZ_KK088564.1"/>
</dbReference>
<evidence type="ECO:0000256" key="3">
    <source>
        <dbReference type="ARBA" id="ARBA00022692"/>
    </source>
</evidence>
<feature type="domain" description="EamA" evidence="7">
    <location>
        <begin position="3"/>
        <end position="131"/>
    </location>
</feature>
<feature type="transmembrane region" description="Helical" evidence="6">
    <location>
        <begin position="62"/>
        <end position="84"/>
    </location>
</feature>
<dbReference type="InterPro" id="IPR000620">
    <property type="entry name" value="EamA_dom"/>
</dbReference>
<comment type="caution">
    <text evidence="8">The sequence shown here is derived from an EMBL/GenBank/DDBJ whole genome shotgun (WGS) entry which is preliminary data.</text>
</comment>
<keyword evidence="3 6" id="KW-0812">Transmembrane</keyword>
<organism evidence="8 9">
    <name type="scientific">Rubellimicrobium mesophilum DSM 19309</name>
    <dbReference type="NCBI Taxonomy" id="442562"/>
    <lineage>
        <taxon>Bacteria</taxon>
        <taxon>Pseudomonadati</taxon>
        <taxon>Pseudomonadota</taxon>
        <taxon>Alphaproteobacteria</taxon>
        <taxon>Rhodobacterales</taxon>
        <taxon>Roseobacteraceae</taxon>
        <taxon>Rubellimicrobium</taxon>
    </lineage>
</organism>
<reference evidence="8 9" key="1">
    <citation type="submission" date="2013-02" db="EMBL/GenBank/DDBJ databases">
        <authorList>
            <person name="Fiebig A."/>
            <person name="Goeker M."/>
            <person name="Klenk H.-P.P."/>
        </authorList>
    </citation>
    <scope>NUCLEOTIDE SEQUENCE [LARGE SCALE GENOMIC DNA]</scope>
    <source>
        <strain evidence="8 9">DSM 19309</strain>
    </source>
</reference>
<dbReference type="HOGENOM" id="CLU_085273_0_0_5"/>
<evidence type="ECO:0000256" key="2">
    <source>
        <dbReference type="ARBA" id="ARBA00007362"/>
    </source>
</evidence>
<feature type="transmembrane region" description="Helical" evidence="6">
    <location>
        <begin position="176"/>
        <end position="194"/>
    </location>
</feature>
<name>A0A017HLA1_9RHOB</name>
<keyword evidence="4 6" id="KW-1133">Transmembrane helix</keyword>
<feature type="transmembrane region" description="Helical" evidence="6">
    <location>
        <begin position="90"/>
        <end position="108"/>
    </location>
</feature>
<dbReference type="GO" id="GO:0016020">
    <property type="term" value="C:membrane"/>
    <property type="evidence" value="ECO:0007669"/>
    <property type="project" value="UniProtKB-SubCell"/>
</dbReference>